<dbReference type="AlphaFoldDB" id="A0A3R7PVY5"/>
<feature type="region of interest" description="Disordered" evidence="1">
    <location>
        <begin position="62"/>
        <end position="105"/>
    </location>
</feature>
<comment type="caution">
    <text evidence="2">The sequence shown here is derived from an EMBL/GenBank/DDBJ whole genome shotgun (WGS) entry which is preliminary data.</text>
</comment>
<feature type="region of interest" description="Disordered" evidence="1">
    <location>
        <begin position="275"/>
        <end position="301"/>
    </location>
</feature>
<feature type="region of interest" description="Disordered" evidence="1">
    <location>
        <begin position="489"/>
        <end position="586"/>
    </location>
</feature>
<gene>
    <name evidence="2" type="ORF">C7M84_021171</name>
</gene>
<keyword evidence="3" id="KW-1185">Reference proteome</keyword>
<proteinExistence type="predicted"/>
<accession>A0A3R7PVY5</accession>
<protein>
    <submittedName>
        <fullName evidence="2">Uncharacterized protein</fullName>
    </submittedName>
</protein>
<feature type="compositionally biased region" description="Basic and acidic residues" evidence="1">
    <location>
        <begin position="511"/>
        <end position="537"/>
    </location>
</feature>
<feature type="region of interest" description="Disordered" evidence="1">
    <location>
        <begin position="446"/>
        <end position="477"/>
    </location>
</feature>
<evidence type="ECO:0000256" key="1">
    <source>
        <dbReference type="SAM" id="MobiDB-lite"/>
    </source>
</evidence>
<dbReference type="Proteomes" id="UP000283509">
    <property type="component" value="Unassembled WGS sequence"/>
</dbReference>
<feature type="compositionally biased region" description="Basic and acidic residues" evidence="1">
    <location>
        <begin position="570"/>
        <end position="586"/>
    </location>
</feature>
<sequence>MMTIMEISLYPRTRVRRRARPAPSFIAIIQYTFQTKAKNTRECFLTAPAENAHWEYQPKTPAKNARWECQPRTEPKTPLGVPARRAGSASRERPLGVPVREPPMGVCQPKRALGVPAETHRWESQREVRLGVQPITPRWECQPRTPARESQAENVQAGGAQLVEVARGVPAENVRWECQPRTPAGSASRECPQGVPAENARCERQPRTAAGGASRERHAGVPAGIVRRGCQAKAASKYARWEKPAENAPWECQPRMSRRELPLCARMLRLGSKPSSENVRRECQPENAPGSASRECPQGVPAENAPWECQPRMSAGGASRKRQPSIFTPCVPEKCSAESALSRECHLVSAKTQRYVRKGVRLKLRECPLGVPAENVLREGAHAESHQPVRLAGRSHSRECLTAECQPRMSAGVPRSENSNPCSPRMRRECSREWEVPGVKCQGVPAESASQVRPLGVQQNAAGSASRERPLGVTTENVRRVRENARWECQPRAPAESAFQDCQPRTPTESASHKSREWVRSRRSGEPGGRRTLEEPRPRRKRDIAVTNEKTINLSVPSPSPRRSGAIALDARDRRRDDKTVPHLHV</sequence>
<name>A0A3R7PVY5_PENVA</name>
<dbReference type="EMBL" id="QCYY01004376">
    <property type="protein sequence ID" value="ROT61090.1"/>
    <property type="molecule type" value="Genomic_DNA"/>
</dbReference>
<feature type="compositionally biased region" description="Polar residues" evidence="1">
    <location>
        <begin position="548"/>
        <end position="557"/>
    </location>
</feature>
<reference evidence="2 3" key="1">
    <citation type="submission" date="2018-04" db="EMBL/GenBank/DDBJ databases">
        <authorList>
            <person name="Zhang X."/>
            <person name="Yuan J."/>
            <person name="Li F."/>
            <person name="Xiang J."/>
        </authorList>
    </citation>
    <scope>NUCLEOTIDE SEQUENCE [LARGE SCALE GENOMIC DNA]</scope>
    <source>
        <tissue evidence="2">Muscle</tissue>
    </source>
</reference>
<feature type="compositionally biased region" description="Basic and acidic residues" evidence="1">
    <location>
        <begin position="65"/>
        <end position="75"/>
    </location>
</feature>
<reference evidence="2 3" key="2">
    <citation type="submission" date="2019-01" db="EMBL/GenBank/DDBJ databases">
        <title>The decoding of complex shrimp genome reveals the adaptation for benthos swimmer, frequently molting mechanism and breeding impact on genome.</title>
        <authorList>
            <person name="Sun Y."/>
            <person name="Gao Y."/>
            <person name="Yu Y."/>
        </authorList>
    </citation>
    <scope>NUCLEOTIDE SEQUENCE [LARGE SCALE GENOMIC DNA]</scope>
    <source>
        <tissue evidence="2">Muscle</tissue>
    </source>
</reference>
<organism evidence="2 3">
    <name type="scientific">Penaeus vannamei</name>
    <name type="common">Whiteleg shrimp</name>
    <name type="synonym">Litopenaeus vannamei</name>
    <dbReference type="NCBI Taxonomy" id="6689"/>
    <lineage>
        <taxon>Eukaryota</taxon>
        <taxon>Metazoa</taxon>
        <taxon>Ecdysozoa</taxon>
        <taxon>Arthropoda</taxon>
        <taxon>Crustacea</taxon>
        <taxon>Multicrustacea</taxon>
        <taxon>Malacostraca</taxon>
        <taxon>Eumalacostraca</taxon>
        <taxon>Eucarida</taxon>
        <taxon>Decapoda</taxon>
        <taxon>Dendrobranchiata</taxon>
        <taxon>Penaeoidea</taxon>
        <taxon>Penaeidae</taxon>
        <taxon>Penaeus</taxon>
    </lineage>
</organism>
<evidence type="ECO:0000313" key="3">
    <source>
        <dbReference type="Proteomes" id="UP000283509"/>
    </source>
</evidence>
<evidence type="ECO:0000313" key="2">
    <source>
        <dbReference type="EMBL" id="ROT61090.1"/>
    </source>
</evidence>
<feature type="region of interest" description="Disordered" evidence="1">
    <location>
        <begin position="180"/>
        <end position="218"/>
    </location>
</feature>